<dbReference type="PANTHER" id="PTHR28029">
    <property type="entry name" value="PROTEIN ILM1"/>
    <property type="match status" value="1"/>
</dbReference>
<dbReference type="GeneID" id="92096280"/>
<dbReference type="PANTHER" id="PTHR28029:SF1">
    <property type="entry name" value="PROTEIN ILM1"/>
    <property type="match status" value="1"/>
</dbReference>
<organism evidence="2 3">
    <name type="scientific">Apiospora phragmitis</name>
    <dbReference type="NCBI Taxonomy" id="2905665"/>
    <lineage>
        <taxon>Eukaryota</taxon>
        <taxon>Fungi</taxon>
        <taxon>Dikarya</taxon>
        <taxon>Ascomycota</taxon>
        <taxon>Pezizomycotina</taxon>
        <taxon>Sordariomycetes</taxon>
        <taxon>Xylariomycetidae</taxon>
        <taxon>Amphisphaeriales</taxon>
        <taxon>Apiosporaceae</taxon>
        <taxon>Apiospora</taxon>
    </lineage>
</organism>
<keyword evidence="1" id="KW-0812">Transmembrane</keyword>
<dbReference type="Pfam" id="PF10311">
    <property type="entry name" value="Ilm1"/>
    <property type="match status" value="1"/>
</dbReference>
<dbReference type="Proteomes" id="UP001480595">
    <property type="component" value="Unassembled WGS sequence"/>
</dbReference>
<dbReference type="RefSeq" id="XP_066712327.1">
    <property type="nucleotide sequence ID" value="XM_066863217.1"/>
</dbReference>
<evidence type="ECO:0000313" key="2">
    <source>
        <dbReference type="EMBL" id="KAK8050078.1"/>
    </source>
</evidence>
<protein>
    <recommendedName>
        <fullName evidence="4">Increased loss of mitochondrial DNA protein 1</fullName>
    </recommendedName>
</protein>
<proteinExistence type="predicted"/>
<keyword evidence="3" id="KW-1185">Reference proteome</keyword>
<reference evidence="2 3" key="1">
    <citation type="submission" date="2023-01" db="EMBL/GenBank/DDBJ databases">
        <title>Analysis of 21 Apiospora genomes using comparative genomics revels a genus with tremendous synthesis potential of carbohydrate active enzymes and secondary metabolites.</title>
        <authorList>
            <person name="Sorensen T."/>
        </authorList>
    </citation>
    <scope>NUCLEOTIDE SEQUENCE [LARGE SCALE GENOMIC DNA]</scope>
    <source>
        <strain evidence="2 3">CBS 135458</strain>
    </source>
</reference>
<feature type="transmembrane region" description="Helical" evidence="1">
    <location>
        <begin position="89"/>
        <end position="109"/>
    </location>
</feature>
<feature type="transmembrane region" description="Helical" evidence="1">
    <location>
        <begin position="147"/>
        <end position="166"/>
    </location>
</feature>
<evidence type="ECO:0000256" key="1">
    <source>
        <dbReference type="SAM" id="Phobius"/>
    </source>
</evidence>
<name>A0ABR1TU48_9PEZI</name>
<evidence type="ECO:0008006" key="4">
    <source>
        <dbReference type="Google" id="ProtNLM"/>
    </source>
</evidence>
<accession>A0ABR1TU48</accession>
<gene>
    <name evidence="2" type="ORF">PG994_011808</name>
</gene>
<feature type="transmembrane region" description="Helical" evidence="1">
    <location>
        <begin position="56"/>
        <end position="77"/>
    </location>
</feature>
<dbReference type="EMBL" id="JAQQWL010000011">
    <property type="protein sequence ID" value="KAK8050078.1"/>
    <property type="molecule type" value="Genomic_DNA"/>
</dbReference>
<keyword evidence="1" id="KW-0472">Membrane</keyword>
<comment type="caution">
    <text evidence="2">The sequence shown here is derived from an EMBL/GenBank/DDBJ whole genome shotgun (WGS) entry which is preliminary data.</text>
</comment>
<sequence>MALISAKTILTSLSLFHITLAYFFFTNPETIAEQALVYLLGEAMGVPMTTKFSSPTPVTSLLAMILLLVGLSDILSLSLPEEIWLVHHWGAQAPLRFLFFAVVLATTWFTTPTMPRRAGAGGKIMSRPIAVPGTGSGGGWDGLRNRVVFTLAFMEMLSWFWVWVTLREEARALQVKKQRRRNSSGGDRHM</sequence>
<dbReference type="InterPro" id="IPR018815">
    <property type="entry name" value="Incr_loss_mito_DNA_1"/>
</dbReference>
<evidence type="ECO:0000313" key="3">
    <source>
        <dbReference type="Proteomes" id="UP001480595"/>
    </source>
</evidence>
<keyword evidence="1" id="KW-1133">Transmembrane helix</keyword>